<dbReference type="AlphaFoldDB" id="A0AAD5SLT2"/>
<sequence>MPSMKHALLLQSLLFTTLSCVSAQTQHILPNDTMPAHPGFAPDDPDTKVQCPGPLQYGIFTEPTGCWLCNKVPINNVDPKYINPIKAGGQNNVPGFPAYSTWAMRDLQALYEADGQPRTGS</sequence>
<feature type="chain" id="PRO_5042029592" evidence="1">
    <location>
        <begin position="24"/>
        <end position="121"/>
    </location>
</feature>
<protein>
    <submittedName>
        <fullName evidence="2">Uncharacterized protein</fullName>
    </submittedName>
</protein>
<keyword evidence="3" id="KW-1185">Reference proteome</keyword>
<dbReference type="EMBL" id="JADGJD010000226">
    <property type="protein sequence ID" value="KAJ3053227.1"/>
    <property type="molecule type" value="Genomic_DNA"/>
</dbReference>
<comment type="caution">
    <text evidence="2">The sequence shown here is derived from an EMBL/GenBank/DDBJ whole genome shotgun (WGS) entry which is preliminary data.</text>
</comment>
<gene>
    <name evidence="2" type="ORF">HK097_004779</name>
</gene>
<dbReference type="PROSITE" id="PS51257">
    <property type="entry name" value="PROKAR_LIPOPROTEIN"/>
    <property type="match status" value="1"/>
</dbReference>
<name>A0AAD5SLT2_9FUNG</name>
<keyword evidence="1" id="KW-0732">Signal</keyword>
<evidence type="ECO:0000256" key="1">
    <source>
        <dbReference type="SAM" id="SignalP"/>
    </source>
</evidence>
<reference evidence="2" key="1">
    <citation type="submission" date="2020-05" db="EMBL/GenBank/DDBJ databases">
        <title>Phylogenomic resolution of chytrid fungi.</title>
        <authorList>
            <person name="Stajich J.E."/>
            <person name="Amses K."/>
            <person name="Simmons R."/>
            <person name="Seto K."/>
            <person name="Myers J."/>
            <person name="Bonds A."/>
            <person name="Quandt C.A."/>
            <person name="Barry K."/>
            <person name="Liu P."/>
            <person name="Grigoriev I."/>
            <person name="Longcore J.E."/>
            <person name="James T.Y."/>
        </authorList>
    </citation>
    <scope>NUCLEOTIDE SEQUENCE</scope>
    <source>
        <strain evidence="2">JEL0318</strain>
    </source>
</reference>
<accession>A0AAD5SLT2</accession>
<proteinExistence type="predicted"/>
<feature type="signal peptide" evidence="1">
    <location>
        <begin position="1"/>
        <end position="23"/>
    </location>
</feature>
<organism evidence="2 3">
    <name type="scientific">Rhizophlyctis rosea</name>
    <dbReference type="NCBI Taxonomy" id="64517"/>
    <lineage>
        <taxon>Eukaryota</taxon>
        <taxon>Fungi</taxon>
        <taxon>Fungi incertae sedis</taxon>
        <taxon>Chytridiomycota</taxon>
        <taxon>Chytridiomycota incertae sedis</taxon>
        <taxon>Chytridiomycetes</taxon>
        <taxon>Rhizophlyctidales</taxon>
        <taxon>Rhizophlyctidaceae</taxon>
        <taxon>Rhizophlyctis</taxon>
    </lineage>
</organism>
<evidence type="ECO:0000313" key="2">
    <source>
        <dbReference type="EMBL" id="KAJ3053227.1"/>
    </source>
</evidence>
<evidence type="ECO:0000313" key="3">
    <source>
        <dbReference type="Proteomes" id="UP001212841"/>
    </source>
</evidence>
<dbReference type="Proteomes" id="UP001212841">
    <property type="component" value="Unassembled WGS sequence"/>
</dbReference>
<feature type="non-terminal residue" evidence="2">
    <location>
        <position position="121"/>
    </location>
</feature>